<dbReference type="SUPFAM" id="SSF51445">
    <property type="entry name" value="(Trans)glycosidases"/>
    <property type="match status" value="1"/>
</dbReference>
<dbReference type="InterPro" id="IPR017853">
    <property type="entry name" value="GH"/>
</dbReference>
<keyword evidence="4" id="KW-0732">Signal</keyword>
<evidence type="ECO:0000256" key="3">
    <source>
        <dbReference type="RuleBase" id="RU361153"/>
    </source>
</evidence>
<organism evidence="6 7">
    <name type="scientific">Methylophilus rhizosphaerae</name>
    <dbReference type="NCBI Taxonomy" id="492660"/>
    <lineage>
        <taxon>Bacteria</taxon>
        <taxon>Pseudomonadati</taxon>
        <taxon>Pseudomonadota</taxon>
        <taxon>Betaproteobacteria</taxon>
        <taxon>Nitrosomonadales</taxon>
        <taxon>Methylophilaceae</taxon>
        <taxon>Methylophilus</taxon>
    </lineage>
</organism>
<dbReference type="STRING" id="492660.SAMN05192566_0026"/>
<keyword evidence="1 3" id="KW-0378">Hydrolase</keyword>
<dbReference type="EMBL" id="FNFX01000001">
    <property type="protein sequence ID" value="SDK08675.1"/>
    <property type="molecule type" value="Genomic_DNA"/>
</dbReference>
<keyword evidence="7" id="KW-1185">Reference proteome</keyword>
<dbReference type="Proteomes" id="UP000198629">
    <property type="component" value="Unassembled WGS sequence"/>
</dbReference>
<dbReference type="AlphaFoldDB" id="A0A1G8Z2V4"/>
<dbReference type="PROSITE" id="PS00659">
    <property type="entry name" value="GLYCOSYL_HYDROL_F5"/>
    <property type="match status" value="1"/>
</dbReference>
<evidence type="ECO:0000256" key="4">
    <source>
        <dbReference type="SAM" id="SignalP"/>
    </source>
</evidence>
<evidence type="ECO:0000313" key="7">
    <source>
        <dbReference type="Proteomes" id="UP000198629"/>
    </source>
</evidence>
<dbReference type="RefSeq" id="WP_091467940.1">
    <property type="nucleotide sequence ID" value="NZ_FNFX01000001.1"/>
</dbReference>
<evidence type="ECO:0000256" key="1">
    <source>
        <dbReference type="ARBA" id="ARBA00022801"/>
    </source>
</evidence>
<evidence type="ECO:0000313" key="6">
    <source>
        <dbReference type="EMBL" id="SDK08675.1"/>
    </source>
</evidence>
<dbReference type="InterPro" id="IPR001547">
    <property type="entry name" value="Glyco_hydro_5"/>
</dbReference>
<sequence length="333" mass="37784">MMAKLLMICVIFCSLHAYAAQPQKVYQGINLPGAEFNNKRLPGTPEKDYHWPTLKNFQQMKAAGFNTVRVPFLWGRLQPAPLGEFSATEIRQLDRVVQQTAQLQLNIVLDIHNYAAYDSHYLTNSAEDIATFRDLWSRLSARYKDYPNVVFGLMNEPNRQPANVWFDLAQAAVTAIRDNGANQLILVPGTAWTGMHKWLAAGSAGSNADVLLPINDPANHYAYEMHQYFDSDYSGTHAECVDSQRFAGQFEKVNAWLRSHGKQAFLGEFGASLSPACLEDLKTTMDILNKNKDLWIGWTYWATSDWMKAYMFNPFTDDPDDARLKILQDSLEK</sequence>
<feature type="signal peptide" evidence="4">
    <location>
        <begin position="1"/>
        <end position="19"/>
    </location>
</feature>
<name>A0A1G8Z2V4_9PROT</name>
<dbReference type="PANTHER" id="PTHR34142:SF1">
    <property type="entry name" value="GLYCOSIDE HYDROLASE FAMILY 5 DOMAIN-CONTAINING PROTEIN"/>
    <property type="match status" value="1"/>
</dbReference>
<gene>
    <name evidence="6" type="ORF">SAMN05192566_0026</name>
</gene>
<dbReference type="OrthoDB" id="6769681at2"/>
<evidence type="ECO:0000256" key="2">
    <source>
        <dbReference type="ARBA" id="ARBA00023295"/>
    </source>
</evidence>
<evidence type="ECO:0000259" key="5">
    <source>
        <dbReference type="Pfam" id="PF00150"/>
    </source>
</evidence>
<feature type="domain" description="Glycoside hydrolase family 5" evidence="5">
    <location>
        <begin position="34"/>
        <end position="303"/>
    </location>
</feature>
<dbReference type="InterPro" id="IPR018087">
    <property type="entry name" value="Glyco_hydro_5_CS"/>
</dbReference>
<dbReference type="PANTHER" id="PTHR34142">
    <property type="entry name" value="ENDO-BETA-1,4-GLUCANASE A"/>
    <property type="match status" value="1"/>
</dbReference>
<dbReference type="Gene3D" id="3.20.20.80">
    <property type="entry name" value="Glycosidases"/>
    <property type="match status" value="1"/>
</dbReference>
<keyword evidence="2 3" id="KW-0326">Glycosidase</keyword>
<reference evidence="7" key="1">
    <citation type="submission" date="2016-10" db="EMBL/GenBank/DDBJ databases">
        <authorList>
            <person name="Varghese N."/>
            <person name="Submissions S."/>
        </authorList>
    </citation>
    <scope>NUCLEOTIDE SEQUENCE [LARGE SCALE GENOMIC DNA]</scope>
    <source>
        <strain evidence="7">CBMB127</strain>
    </source>
</reference>
<accession>A0A1G8Z2V4</accession>
<dbReference type="GO" id="GO:0004553">
    <property type="term" value="F:hydrolase activity, hydrolyzing O-glycosyl compounds"/>
    <property type="evidence" value="ECO:0007669"/>
    <property type="project" value="InterPro"/>
</dbReference>
<dbReference type="GO" id="GO:0009251">
    <property type="term" value="P:glucan catabolic process"/>
    <property type="evidence" value="ECO:0007669"/>
    <property type="project" value="TreeGrafter"/>
</dbReference>
<dbReference type="Pfam" id="PF00150">
    <property type="entry name" value="Cellulase"/>
    <property type="match status" value="1"/>
</dbReference>
<proteinExistence type="inferred from homology"/>
<comment type="similarity">
    <text evidence="3">Belongs to the glycosyl hydrolase 5 (cellulase A) family.</text>
</comment>
<feature type="chain" id="PRO_5011546425" evidence="4">
    <location>
        <begin position="20"/>
        <end position="333"/>
    </location>
</feature>
<protein>
    <submittedName>
        <fullName evidence="6">Cellulase family 5</fullName>
    </submittedName>
</protein>